<dbReference type="GO" id="GO:0070830">
    <property type="term" value="P:bicellular tight junction assembly"/>
    <property type="evidence" value="ECO:0007669"/>
    <property type="project" value="TreeGrafter"/>
</dbReference>
<dbReference type="Gene3D" id="1.25.10.10">
    <property type="entry name" value="Leucine-rich Repeat Variant"/>
    <property type="match status" value="2"/>
</dbReference>
<dbReference type="GO" id="GO:0007021">
    <property type="term" value="P:tubulin complex assembly"/>
    <property type="evidence" value="ECO:0007669"/>
    <property type="project" value="InterPro"/>
</dbReference>
<dbReference type="GO" id="GO:0034333">
    <property type="term" value="P:adherens junction assembly"/>
    <property type="evidence" value="ECO:0007669"/>
    <property type="project" value="TreeGrafter"/>
</dbReference>
<dbReference type="InterPro" id="IPR058033">
    <property type="entry name" value="ARM_TBCD_2nd"/>
</dbReference>
<dbReference type="PANTHER" id="PTHR12658:SF0">
    <property type="entry name" value="TUBULIN-SPECIFIC CHAPERONE D"/>
    <property type="match status" value="1"/>
</dbReference>
<accession>A0A9P1I6K4</accession>
<gene>
    <name evidence="6" type="ORF">CAMP_LOCUS1638</name>
</gene>
<dbReference type="Pfam" id="PF12612">
    <property type="entry name" value="TFCD_C"/>
    <property type="match status" value="1"/>
</dbReference>
<evidence type="ECO:0000259" key="5">
    <source>
        <dbReference type="Pfam" id="PF25767"/>
    </source>
</evidence>
<dbReference type="Pfam" id="PF23579">
    <property type="entry name" value="ARM_TBCD"/>
    <property type="match status" value="1"/>
</dbReference>
<feature type="domain" description="Tubulin-folding cofactor D C-terminal" evidence="4">
    <location>
        <begin position="858"/>
        <end position="1034"/>
    </location>
</feature>
<dbReference type="InterPro" id="IPR011989">
    <property type="entry name" value="ARM-like"/>
</dbReference>
<evidence type="ECO:0000256" key="3">
    <source>
        <dbReference type="ARBA" id="ARBA00023186"/>
    </source>
</evidence>
<evidence type="ECO:0000313" key="6">
    <source>
        <dbReference type="EMBL" id="CAI5439001.1"/>
    </source>
</evidence>
<dbReference type="GO" id="GO:0007023">
    <property type="term" value="P:post-chaperonin tubulin folding pathway"/>
    <property type="evidence" value="ECO:0007669"/>
    <property type="project" value="InterPro"/>
</dbReference>
<keyword evidence="7" id="KW-1185">Reference proteome</keyword>
<dbReference type="EMBL" id="CANHGI010000001">
    <property type="protein sequence ID" value="CAI5439001.1"/>
    <property type="molecule type" value="Genomic_DNA"/>
</dbReference>
<dbReference type="OrthoDB" id="10253476at2759"/>
<evidence type="ECO:0000256" key="2">
    <source>
        <dbReference type="ARBA" id="ARBA00015003"/>
    </source>
</evidence>
<protein>
    <recommendedName>
        <fullName evidence="2">Tubulin-specific chaperone D</fullName>
    </recommendedName>
</protein>
<name>A0A9P1I6K4_9PELO</name>
<dbReference type="GO" id="GO:0016328">
    <property type="term" value="C:lateral plasma membrane"/>
    <property type="evidence" value="ECO:0007669"/>
    <property type="project" value="TreeGrafter"/>
</dbReference>
<comment type="caution">
    <text evidence="6">The sequence shown here is derived from an EMBL/GenBank/DDBJ whole genome shotgun (WGS) entry which is preliminary data.</text>
</comment>
<dbReference type="Pfam" id="PF25767">
    <property type="entry name" value="ARM_TBCD_2nd"/>
    <property type="match status" value="1"/>
</dbReference>
<dbReference type="PANTHER" id="PTHR12658">
    <property type="entry name" value="BETA-TUBULIN COFACTOR D"/>
    <property type="match status" value="1"/>
</dbReference>
<dbReference type="InterPro" id="IPR016024">
    <property type="entry name" value="ARM-type_fold"/>
</dbReference>
<dbReference type="AlphaFoldDB" id="A0A9P1I6K4"/>
<evidence type="ECO:0000313" key="7">
    <source>
        <dbReference type="Proteomes" id="UP001152747"/>
    </source>
</evidence>
<organism evidence="6 7">
    <name type="scientific">Caenorhabditis angaria</name>
    <dbReference type="NCBI Taxonomy" id="860376"/>
    <lineage>
        <taxon>Eukaryota</taxon>
        <taxon>Metazoa</taxon>
        <taxon>Ecdysozoa</taxon>
        <taxon>Nematoda</taxon>
        <taxon>Chromadorea</taxon>
        <taxon>Rhabditida</taxon>
        <taxon>Rhabditina</taxon>
        <taxon>Rhabditomorpha</taxon>
        <taxon>Rhabditoidea</taxon>
        <taxon>Rhabditidae</taxon>
        <taxon>Peloderinae</taxon>
        <taxon>Caenorhabditis</taxon>
    </lineage>
</organism>
<reference evidence="6" key="1">
    <citation type="submission" date="2022-11" db="EMBL/GenBank/DDBJ databases">
        <authorList>
            <person name="Kikuchi T."/>
        </authorList>
    </citation>
    <scope>NUCLEOTIDE SEQUENCE</scope>
    <source>
        <strain evidence="6">PS1010</strain>
    </source>
</reference>
<dbReference type="InterPro" id="IPR033162">
    <property type="entry name" value="TBCD"/>
</dbReference>
<dbReference type="GO" id="GO:0048487">
    <property type="term" value="F:beta-tubulin binding"/>
    <property type="evidence" value="ECO:0007669"/>
    <property type="project" value="InterPro"/>
</dbReference>
<comment type="similarity">
    <text evidence="1">Belongs to the TBCD family.</text>
</comment>
<dbReference type="SUPFAM" id="SSF48371">
    <property type="entry name" value="ARM repeat"/>
    <property type="match status" value="2"/>
</dbReference>
<sequence length="1131" mass="129362">MSEDDPNHGIIGCLPNVVDPIHVEELRSLVKNVREIYSSTPSETIIEISFLRYSRLLHLYQEQPNLLDSLIPELIDILVNNVELIENLSDVSRASLKYISELCIVRGRKTIVRLLPHQVTLLEPLLRTLEFYEKSKISDHSQRNVLLLWLWIVVRNPFDLRRFDPTGDPNNVITRIMNIALGYMKWDWNTSQYSASLVISQCLSRTDGIPKISQFLDNLLDSIILHESDRKLLLADLLILLAILKHVDRSNLVPHLEKIYNKIDFLYPIDEKRGSLIGKCLVKVVQRIGLIALKPRNCKWSYQRGKRLLDNMLNDHQMDIPTTSNDENMTEWNDEDGLEYPGIIEWSLFHILTSLSNSETSVRWSAAKGIGRITMRLPNADFALQVIQQIIDGHFGETGQYSSWHSHGACLAIAELARRGVLLPSLLETVIPAIENALVFEDLMGVHQNGNQVRDAACYVIWAFARTYDPTIMAKYLNNLASSLMCCALFDREVNLRRAASAAFQELAGRQKNVPNGITLLTLVDYFAVTNRQKCYEEICVNVAQFETYSQSILDHLINKKVIHWDEKIREQAGQALENICKVHNFDKFCLDILDVFVEKCVENSTSPIHRHGFLIATGHIVKALSFRKTSIPENIQQKLAEIPIILKSHTDRLSQVGSIIRKSVCRFIKLVSEANLKLSTNEMWIERILMFLRDTNEQIRELAKNAAKVYVEYHLLDNQQKINSILNLCLTTLSSGHDENERIGMCMISEILPLNNDVFDAICNTILKPKATDLKWATARKHAILAICSFSISCSAEKFEEISGKLFDTLYKAMNDYTTSAKGDIGRYVRESSMLAQYQILINANCCDEILDEHVIQCIRNMIQQSAERIGRTRETSCFCIKQLIESEKCGRRIANVEILRNIYQEPHDFIQDSKLFDLKPILEKCPEYYENILLGIVVSGGGLSEGTEKTARKLLLEHQRSICNDKMKFDRFLETCCRLFRKSQKGIRITNSFMQVLPQIFGNLGEVYEEIPEKSEAIVEIVEIMRTVSENSPQVSRQRLLIDCLAELLNCGKNSQIYRKARKIILESLVNLKPVLRKLAAEKLYEHLCCAEEVDELVLELLSTTNWQDECCEIEDLEKTAEKIAKNLA</sequence>
<dbReference type="GO" id="GO:0000226">
    <property type="term" value="P:microtubule cytoskeleton organization"/>
    <property type="evidence" value="ECO:0007669"/>
    <property type="project" value="TreeGrafter"/>
</dbReference>
<dbReference type="GO" id="GO:0005096">
    <property type="term" value="F:GTPase activator activity"/>
    <property type="evidence" value="ECO:0007669"/>
    <property type="project" value="InterPro"/>
</dbReference>
<dbReference type="InterPro" id="IPR022577">
    <property type="entry name" value="TBCD_C"/>
</dbReference>
<feature type="domain" description="Tubulin-folding cofactor D ARM repeats" evidence="5">
    <location>
        <begin position="277"/>
        <end position="518"/>
    </location>
</feature>
<proteinExistence type="inferred from homology"/>
<evidence type="ECO:0000259" key="4">
    <source>
        <dbReference type="Pfam" id="PF12612"/>
    </source>
</evidence>
<dbReference type="Proteomes" id="UP001152747">
    <property type="component" value="Unassembled WGS sequence"/>
</dbReference>
<evidence type="ECO:0000256" key="1">
    <source>
        <dbReference type="ARBA" id="ARBA00006853"/>
    </source>
</evidence>
<keyword evidence="3" id="KW-0143">Chaperone</keyword>